<dbReference type="SUPFAM" id="SSF140996">
    <property type="entry name" value="Hermes dimerisation domain"/>
    <property type="match status" value="1"/>
</dbReference>
<keyword evidence="3" id="KW-0863">Zinc-finger</keyword>
<evidence type="ECO:0000256" key="1">
    <source>
        <dbReference type="ARBA" id="ARBA00004123"/>
    </source>
</evidence>
<organism evidence="6 7">
    <name type="scientific">Dendrothele bispora (strain CBS 962.96)</name>
    <dbReference type="NCBI Taxonomy" id="1314807"/>
    <lineage>
        <taxon>Eukaryota</taxon>
        <taxon>Fungi</taxon>
        <taxon>Dikarya</taxon>
        <taxon>Basidiomycota</taxon>
        <taxon>Agaricomycotina</taxon>
        <taxon>Agaricomycetes</taxon>
        <taxon>Agaricomycetidae</taxon>
        <taxon>Agaricales</taxon>
        <taxon>Agaricales incertae sedis</taxon>
        <taxon>Dendrothele</taxon>
    </lineage>
</organism>
<dbReference type="GO" id="GO:0008270">
    <property type="term" value="F:zinc ion binding"/>
    <property type="evidence" value="ECO:0007669"/>
    <property type="project" value="UniProtKB-KW"/>
</dbReference>
<evidence type="ECO:0000256" key="4">
    <source>
        <dbReference type="ARBA" id="ARBA00022833"/>
    </source>
</evidence>
<name>A0A4S8M2E5_DENBC</name>
<dbReference type="OrthoDB" id="2677917at2759"/>
<dbReference type="InterPro" id="IPR052035">
    <property type="entry name" value="ZnF_BED_domain_contain"/>
</dbReference>
<proteinExistence type="predicted"/>
<evidence type="ECO:0000313" key="6">
    <source>
        <dbReference type="EMBL" id="THU95823.1"/>
    </source>
</evidence>
<dbReference type="AlphaFoldDB" id="A0A4S8M2E5"/>
<evidence type="ECO:0000256" key="3">
    <source>
        <dbReference type="ARBA" id="ARBA00022771"/>
    </source>
</evidence>
<dbReference type="GO" id="GO:0005634">
    <property type="term" value="C:nucleus"/>
    <property type="evidence" value="ECO:0007669"/>
    <property type="project" value="UniProtKB-SubCell"/>
</dbReference>
<dbReference type="PANTHER" id="PTHR46481:SF10">
    <property type="entry name" value="ZINC FINGER BED DOMAIN-CONTAINING PROTEIN 39"/>
    <property type="match status" value="1"/>
</dbReference>
<reference evidence="6 7" key="1">
    <citation type="journal article" date="2019" name="Nat. Ecol. Evol.">
        <title>Megaphylogeny resolves global patterns of mushroom evolution.</title>
        <authorList>
            <person name="Varga T."/>
            <person name="Krizsan K."/>
            <person name="Foldi C."/>
            <person name="Dima B."/>
            <person name="Sanchez-Garcia M."/>
            <person name="Sanchez-Ramirez S."/>
            <person name="Szollosi G.J."/>
            <person name="Szarkandi J.G."/>
            <person name="Papp V."/>
            <person name="Albert L."/>
            <person name="Andreopoulos W."/>
            <person name="Angelini C."/>
            <person name="Antonin V."/>
            <person name="Barry K.W."/>
            <person name="Bougher N.L."/>
            <person name="Buchanan P."/>
            <person name="Buyck B."/>
            <person name="Bense V."/>
            <person name="Catcheside P."/>
            <person name="Chovatia M."/>
            <person name="Cooper J."/>
            <person name="Damon W."/>
            <person name="Desjardin D."/>
            <person name="Finy P."/>
            <person name="Geml J."/>
            <person name="Haridas S."/>
            <person name="Hughes K."/>
            <person name="Justo A."/>
            <person name="Karasinski D."/>
            <person name="Kautmanova I."/>
            <person name="Kiss B."/>
            <person name="Kocsube S."/>
            <person name="Kotiranta H."/>
            <person name="LaButti K.M."/>
            <person name="Lechner B.E."/>
            <person name="Liimatainen K."/>
            <person name="Lipzen A."/>
            <person name="Lukacs Z."/>
            <person name="Mihaltcheva S."/>
            <person name="Morgado L.N."/>
            <person name="Niskanen T."/>
            <person name="Noordeloos M.E."/>
            <person name="Ohm R.A."/>
            <person name="Ortiz-Santana B."/>
            <person name="Ovrebo C."/>
            <person name="Racz N."/>
            <person name="Riley R."/>
            <person name="Savchenko A."/>
            <person name="Shiryaev A."/>
            <person name="Soop K."/>
            <person name="Spirin V."/>
            <person name="Szebenyi C."/>
            <person name="Tomsovsky M."/>
            <person name="Tulloss R.E."/>
            <person name="Uehling J."/>
            <person name="Grigoriev I.V."/>
            <person name="Vagvolgyi C."/>
            <person name="Papp T."/>
            <person name="Martin F.M."/>
            <person name="Miettinen O."/>
            <person name="Hibbett D.S."/>
            <person name="Nagy L.G."/>
        </authorList>
    </citation>
    <scope>NUCLEOTIDE SEQUENCE [LARGE SCALE GENOMIC DNA]</scope>
    <source>
        <strain evidence="6 7">CBS 962.96</strain>
    </source>
</reference>
<keyword evidence="2" id="KW-0479">Metal-binding</keyword>
<gene>
    <name evidence="6" type="ORF">K435DRAFT_819612</name>
</gene>
<protein>
    <submittedName>
        <fullName evidence="6">Uncharacterized protein</fullName>
    </submittedName>
</protein>
<evidence type="ECO:0000313" key="7">
    <source>
        <dbReference type="Proteomes" id="UP000297245"/>
    </source>
</evidence>
<evidence type="ECO:0000256" key="2">
    <source>
        <dbReference type="ARBA" id="ARBA00022723"/>
    </source>
</evidence>
<accession>A0A4S8M2E5</accession>
<sequence length="226" mass="26000">MKTWNTPVYAFFDPVLSIEYVNRRKCQVFKCSGTSCRKQIRRFQDTGDANATKGLIKDLKGTDARKAVSTYLKQGTITAAFKRENKGVVTYSHRQHTRTETRAEIVRWVAESSRPYAIVKDRGFQCLMKTGRPGYYLPHPTTVSRDVKMVFAKTRRRVAQWLQNYDGKLNFATDAWTSPNHRAYIAVSIHLEREGVPLSFLLDFIEVAKVYFTSEKCVLHATDQMS</sequence>
<dbReference type="Proteomes" id="UP000297245">
    <property type="component" value="Unassembled WGS sequence"/>
</dbReference>
<dbReference type="EMBL" id="ML179191">
    <property type="protein sequence ID" value="THU95823.1"/>
    <property type="molecule type" value="Genomic_DNA"/>
</dbReference>
<keyword evidence="4" id="KW-0862">Zinc</keyword>
<evidence type="ECO:0000256" key="5">
    <source>
        <dbReference type="ARBA" id="ARBA00023242"/>
    </source>
</evidence>
<comment type="subcellular location">
    <subcellularLocation>
        <location evidence="1">Nucleus</location>
    </subcellularLocation>
</comment>
<keyword evidence="5" id="KW-0539">Nucleus</keyword>
<keyword evidence="7" id="KW-1185">Reference proteome</keyword>
<dbReference type="PANTHER" id="PTHR46481">
    <property type="entry name" value="ZINC FINGER BED DOMAIN-CONTAINING PROTEIN 4"/>
    <property type="match status" value="1"/>
</dbReference>